<evidence type="ECO:0000256" key="2">
    <source>
        <dbReference type="SAM" id="SignalP"/>
    </source>
</evidence>
<feature type="compositionally biased region" description="Basic and acidic residues" evidence="1">
    <location>
        <begin position="33"/>
        <end position="67"/>
    </location>
</feature>
<evidence type="ECO:0000313" key="4">
    <source>
        <dbReference type="Proteomes" id="UP000761534"/>
    </source>
</evidence>
<dbReference type="AlphaFoldDB" id="A0A642UUS0"/>
<feature type="compositionally biased region" description="Low complexity" evidence="1">
    <location>
        <begin position="113"/>
        <end position="145"/>
    </location>
</feature>
<keyword evidence="4" id="KW-1185">Reference proteome</keyword>
<dbReference type="VEuPathDB" id="FungiDB:TRICI_005722"/>
<keyword evidence="2" id="KW-0732">Signal</keyword>
<gene>
    <name evidence="3" type="ORF">TRICI_005722</name>
</gene>
<feature type="chain" id="PRO_5024971626" evidence="2">
    <location>
        <begin position="23"/>
        <end position="164"/>
    </location>
</feature>
<comment type="caution">
    <text evidence="3">The sequence shown here is derived from an EMBL/GenBank/DDBJ whole genome shotgun (WGS) entry which is preliminary data.</text>
</comment>
<feature type="region of interest" description="Disordered" evidence="1">
    <location>
        <begin position="28"/>
        <end position="164"/>
    </location>
</feature>
<sequence length="164" mass="17600">MVFIKASTFLSFLATSTVLVQSAPLGTEPALQNHDKRSPQWVEHYDDLRPAGSKPERRPTSIEELREGATSGEDEQGKYTEFADGKQVHYNDFMLPNFEEITKDDPGQSPDVDSSSGQDTGSGDQSDMGSNDQSDMGSSDQSDGMGSTGADTESTGGDMSGQYA</sequence>
<reference evidence="3" key="1">
    <citation type="journal article" date="2019" name="G3 (Bethesda)">
        <title>Genome Assemblies of Two Rare Opportunistic Yeast Pathogens: Diutina rugosa (syn. Candida rugosa) and Trichomonascus ciferrii (syn. Candida ciferrii).</title>
        <authorList>
            <person name="Mixao V."/>
            <person name="Saus E."/>
            <person name="Hansen A.P."/>
            <person name="Lass-Florl C."/>
            <person name="Gabaldon T."/>
        </authorList>
    </citation>
    <scope>NUCLEOTIDE SEQUENCE</scope>
    <source>
        <strain evidence="3">CBS 4856</strain>
    </source>
</reference>
<evidence type="ECO:0000256" key="1">
    <source>
        <dbReference type="SAM" id="MobiDB-lite"/>
    </source>
</evidence>
<proteinExistence type="predicted"/>
<dbReference type="EMBL" id="SWFS01000442">
    <property type="protein sequence ID" value="KAA8903364.1"/>
    <property type="molecule type" value="Genomic_DNA"/>
</dbReference>
<feature type="compositionally biased region" description="Basic and acidic residues" evidence="1">
    <location>
        <begin position="75"/>
        <end position="89"/>
    </location>
</feature>
<protein>
    <submittedName>
        <fullName evidence="3">Uncharacterized protein</fullName>
    </submittedName>
</protein>
<feature type="compositionally biased region" description="Polar residues" evidence="1">
    <location>
        <begin position="149"/>
        <end position="164"/>
    </location>
</feature>
<accession>A0A642UUS0</accession>
<organism evidence="3 4">
    <name type="scientific">Trichomonascus ciferrii</name>
    <dbReference type="NCBI Taxonomy" id="44093"/>
    <lineage>
        <taxon>Eukaryota</taxon>
        <taxon>Fungi</taxon>
        <taxon>Dikarya</taxon>
        <taxon>Ascomycota</taxon>
        <taxon>Saccharomycotina</taxon>
        <taxon>Dipodascomycetes</taxon>
        <taxon>Dipodascales</taxon>
        <taxon>Trichomonascaceae</taxon>
        <taxon>Trichomonascus</taxon>
        <taxon>Trichomonascus ciferrii complex</taxon>
    </lineage>
</organism>
<feature type="signal peptide" evidence="2">
    <location>
        <begin position="1"/>
        <end position="22"/>
    </location>
</feature>
<dbReference type="Proteomes" id="UP000761534">
    <property type="component" value="Unassembled WGS sequence"/>
</dbReference>
<name>A0A642UUS0_9ASCO</name>
<evidence type="ECO:0000313" key="3">
    <source>
        <dbReference type="EMBL" id="KAA8903364.1"/>
    </source>
</evidence>